<accession>A0A916W297</accession>
<feature type="transmembrane region" description="Helical" evidence="1">
    <location>
        <begin position="6"/>
        <end position="24"/>
    </location>
</feature>
<evidence type="ECO:0000313" key="2">
    <source>
        <dbReference type="EMBL" id="GGA60348.1"/>
    </source>
</evidence>
<dbReference type="AlphaFoldDB" id="A0A916W297"/>
<reference evidence="2" key="1">
    <citation type="journal article" date="2014" name="Int. J. Syst. Evol. Microbiol.">
        <title>Complete genome sequence of Corynebacterium casei LMG S-19264T (=DSM 44701T), isolated from a smear-ripened cheese.</title>
        <authorList>
            <consortium name="US DOE Joint Genome Institute (JGI-PGF)"/>
            <person name="Walter F."/>
            <person name="Albersmeier A."/>
            <person name="Kalinowski J."/>
            <person name="Ruckert C."/>
        </authorList>
    </citation>
    <scope>NUCLEOTIDE SEQUENCE</scope>
    <source>
        <strain evidence="2">CGMCC 1.12408</strain>
    </source>
</reference>
<gene>
    <name evidence="2" type="ORF">GCM10008025_00450</name>
</gene>
<evidence type="ECO:0008006" key="4">
    <source>
        <dbReference type="Google" id="ProtNLM"/>
    </source>
</evidence>
<reference evidence="2" key="2">
    <citation type="submission" date="2020-09" db="EMBL/GenBank/DDBJ databases">
        <authorList>
            <person name="Sun Q."/>
            <person name="Zhou Y."/>
        </authorList>
    </citation>
    <scope>NUCLEOTIDE SEQUENCE</scope>
    <source>
        <strain evidence="2">CGMCC 1.12408</strain>
    </source>
</reference>
<organism evidence="2 3">
    <name type="scientific">Ornithinibacillus halotolerans</name>
    <dbReference type="NCBI Taxonomy" id="1274357"/>
    <lineage>
        <taxon>Bacteria</taxon>
        <taxon>Bacillati</taxon>
        <taxon>Bacillota</taxon>
        <taxon>Bacilli</taxon>
        <taxon>Bacillales</taxon>
        <taxon>Bacillaceae</taxon>
        <taxon>Ornithinibacillus</taxon>
    </lineage>
</organism>
<dbReference type="RefSeq" id="WP_188382670.1">
    <property type="nucleotide sequence ID" value="NZ_BMEY01000001.1"/>
</dbReference>
<keyword evidence="1" id="KW-0472">Membrane</keyword>
<proteinExistence type="predicted"/>
<evidence type="ECO:0000256" key="1">
    <source>
        <dbReference type="SAM" id="Phobius"/>
    </source>
</evidence>
<keyword evidence="1" id="KW-0812">Transmembrane</keyword>
<keyword evidence="3" id="KW-1185">Reference proteome</keyword>
<dbReference type="Proteomes" id="UP000613512">
    <property type="component" value="Unassembled WGS sequence"/>
</dbReference>
<name>A0A916W297_9BACI</name>
<keyword evidence="1" id="KW-1133">Transmembrane helix</keyword>
<sequence>MFVLGLLFLAIGIAFLGYFIGYGLQNLGQPKLDRRAARFITADDLGIELNLSRKELEDLLRKYPNAPKIELDGKTYFQYNVFVEWLSTKEIYTE</sequence>
<comment type="caution">
    <text evidence="2">The sequence shown here is derived from an EMBL/GenBank/DDBJ whole genome shotgun (WGS) entry which is preliminary data.</text>
</comment>
<dbReference type="EMBL" id="BMEY01000001">
    <property type="protein sequence ID" value="GGA60348.1"/>
    <property type="molecule type" value="Genomic_DNA"/>
</dbReference>
<evidence type="ECO:0000313" key="3">
    <source>
        <dbReference type="Proteomes" id="UP000613512"/>
    </source>
</evidence>
<protein>
    <recommendedName>
        <fullName evidence="4">DNA-binding protein</fullName>
    </recommendedName>
</protein>